<organism evidence="1">
    <name type="scientific">bioreactor metagenome</name>
    <dbReference type="NCBI Taxonomy" id="1076179"/>
    <lineage>
        <taxon>unclassified sequences</taxon>
        <taxon>metagenomes</taxon>
        <taxon>ecological metagenomes</taxon>
    </lineage>
</organism>
<sequence length="127" mass="14093">MIAQKLNLQELPLGLRDIDDDAFERVDRSIRQEDALVDVQYPFSLAGCGHNFVLISIVFMRGQVRFAFLPYGLAVLRQDDIVKRDATVLQQIFRLVTGQLKTTAGDKLHGPVSITDATIGHAGQVSK</sequence>
<accession>A0A645EWS2</accession>
<gene>
    <name evidence="1" type="ORF">SDC9_152152</name>
</gene>
<proteinExistence type="predicted"/>
<name>A0A645EWS2_9ZZZZ</name>
<protein>
    <submittedName>
        <fullName evidence="1">Uncharacterized protein</fullName>
    </submittedName>
</protein>
<reference evidence="1" key="1">
    <citation type="submission" date="2019-08" db="EMBL/GenBank/DDBJ databases">
        <authorList>
            <person name="Kucharzyk K."/>
            <person name="Murdoch R.W."/>
            <person name="Higgins S."/>
            <person name="Loffler F."/>
        </authorList>
    </citation>
    <scope>NUCLEOTIDE SEQUENCE</scope>
</reference>
<dbReference type="EMBL" id="VSSQ01050824">
    <property type="protein sequence ID" value="MPN04904.1"/>
    <property type="molecule type" value="Genomic_DNA"/>
</dbReference>
<dbReference type="AlphaFoldDB" id="A0A645EWS2"/>
<comment type="caution">
    <text evidence="1">The sequence shown here is derived from an EMBL/GenBank/DDBJ whole genome shotgun (WGS) entry which is preliminary data.</text>
</comment>
<evidence type="ECO:0000313" key="1">
    <source>
        <dbReference type="EMBL" id="MPN04904.1"/>
    </source>
</evidence>